<accession>A0A9X0CQT3</accession>
<dbReference type="SUPFAM" id="SSF82708">
    <property type="entry name" value="R3H domain"/>
    <property type="match status" value="1"/>
</dbReference>
<dbReference type="Gene3D" id="3.30.1370.50">
    <property type="entry name" value="R3H-like domain"/>
    <property type="match status" value="1"/>
</dbReference>
<dbReference type="CDD" id="cd02325">
    <property type="entry name" value="R3H"/>
    <property type="match status" value="1"/>
</dbReference>
<evidence type="ECO:0000313" key="3">
    <source>
        <dbReference type="Proteomes" id="UP001163046"/>
    </source>
</evidence>
<dbReference type="OrthoDB" id="10070551at2759"/>
<dbReference type="AlphaFoldDB" id="A0A9X0CQT3"/>
<name>A0A9X0CQT3_9CNID</name>
<dbReference type="Proteomes" id="UP001163046">
    <property type="component" value="Unassembled WGS sequence"/>
</dbReference>
<organism evidence="2 3">
    <name type="scientific">Desmophyllum pertusum</name>
    <dbReference type="NCBI Taxonomy" id="174260"/>
    <lineage>
        <taxon>Eukaryota</taxon>
        <taxon>Metazoa</taxon>
        <taxon>Cnidaria</taxon>
        <taxon>Anthozoa</taxon>
        <taxon>Hexacorallia</taxon>
        <taxon>Scleractinia</taxon>
        <taxon>Caryophylliina</taxon>
        <taxon>Caryophylliidae</taxon>
        <taxon>Desmophyllum</taxon>
    </lineage>
</organism>
<keyword evidence="3" id="KW-1185">Reference proteome</keyword>
<reference evidence="2" key="1">
    <citation type="submission" date="2023-01" db="EMBL/GenBank/DDBJ databases">
        <title>Genome assembly of the deep-sea coral Lophelia pertusa.</title>
        <authorList>
            <person name="Herrera S."/>
            <person name="Cordes E."/>
        </authorList>
    </citation>
    <scope>NUCLEOTIDE SEQUENCE</scope>
    <source>
        <strain evidence="2">USNM1676648</strain>
        <tissue evidence="2">Polyp</tissue>
    </source>
</reference>
<evidence type="ECO:0000313" key="2">
    <source>
        <dbReference type="EMBL" id="KAJ7372255.1"/>
    </source>
</evidence>
<gene>
    <name evidence="2" type="ORF">OS493_019699</name>
</gene>
<dbReference type="InterPro" id="IPR036867">
    <property type="entry name" value="R3H_dom_sf"/>
</dbReference>
<evidence type="ECO:0000256" key="1">
    <source>
        <dbReference type="SAM" id="MobiDB-lite"/>
    </source>
</evidence>
<proteinExistence type="predicted"/>
<sequence>MSNASGKSSKKESAINDDKDEQLGDMSFFINVNSQISIFVADASQDECELQPMSARERNDVYKVAHLYKVRARIGTKTENNLTTVRLSKHADTRMPKPGRVDSLLSELSIAASKAAVKDSPKNQVKRKHAANVDGNEQTVPGEGLDNGPPKKKLSKLSKSNKE</sequence>
<protein>
    <submittedName>
        <fullName evidence="2">Uncharacterized protein</fullName>
    </submittedName>
</protein>
<feature type="region of interest" description="Disordered" evidence="1">
    <location>
        <begin position="115"/>
        <end position="163"/>
    </location>
</feature>
<dbReference type="GO" id="GO:0003676">
    <property type="term" value="F:nucleic acid binding"/>
    <property type="evidence" value="ECO:0007669"/>
    <property type="project" value="InterPro"/>
</dbReference>
<comment type="caution">
    <text evidence="2">The sequence shown here is derived from an EMBL/GenBank/DDBJ whole genome shotgun (WGS) entry which is preliminary data.</text>
</comment>
<dbReference type="EMBL" id="MU826837">
    <property type="protein sequence ID" value="KAJ7372255.1"/>
    <property type="molecule type" value="Genomic_DNA"/>
</dbReference>